<dbReference type="SUPFAM" id="SSF55729">
    <property type="entry name" value="Acyl-CoA N-acyltransferases (Nat)"/>
    <property type="match status" value="1"/>
</dbReference>
<proteinExistence type="predicted"/>
<dbReference type="RefSeq" id="WP_326506914.1">
    <property type="nucleotide sequence ID" value="NZ_JAWIIV010000010.1"/>
</dbReference>
<organism evidence="1 2">
    <name type="scientific">Noviherbaspirillum album</name>
    <dbReference type="NCBI Taxonomy" id="3080276"/>
    <lineage>
        <taxon>Bacteria</taxon>
        <taxon>Pseudomonadati</taxon>
        <taxon>Pseudomonadota</taxon>
        <taxon>Betaproteobacteria</taxon>
        <taxon>Burkholderiales</taxon>
        <taxon>Oxalobacteraceae</taxon>
        <taxon>Noviherbaspirillum</taxon>
    </lineage>
</organism>
<evidence type="ECO:0000313" key="2">
    <source>
        <dbReference type="Proteomes" id="UP001352263"/>
    </source>
</evidence>
<comment type="caution">
    <text evidence="1">The sequence shown here is derived from an EMBL/GenBank/DDBJ whole genome shotgun (WGS) entry which is preliminary data.</text>
</comment>
<dbReference type="EMBL" id="JAWIIV010000010">
    <property type="protein sequence ID" value="MEC4720201.1"/>
    <property type="molecule type" value="Genomic_DNA"/>
</dbReference>
<dbReference type="InterPro" id="IPR016181">
    <property type="entry name" value="Acyl_CoA_acyltransferase"/>
</dbReference>
<keyword evidence="2" id="KW-1185">Reference proteome</keyword>
<dbReference type="Gene3D" id="3.40.630.30">
    <property type="match status" value="1"/>
</dbReference>
<name>A0ABU6J9T9_9BURK</name>
<reference evidence="1 2" key="1">
    <citation type="submission" date="2023-10" db="EMBL/GenBank/DDBJ databases">
        <title>Noviherbaspirillum sp. CPCC 100848 genome assembly.</title>
        <authorList>
            <person name="Li X.Y."/>
            <person name="Fang X.M."/>
        </authorList>
    </citation>
    <scope>NUCLEOTIDE SEQUENCE [LARGE SCALE GENOMIC DNA]</scope>
    <source>
        <strain evidence="1 2">CPCC 100848</strain>
    </source>
</reference>
<dbReference type="Proteomes" id="UP001352263">
    <property type="component" value="Unassembled WGS sequence"/>
</dbReference>
<gene>
    <name evidence="1" type="ORF">RY831_13645</name>
</gene>
<evidence type="ECO:0000313" key="1">
    <source>
        <dbReference type="EMBL" id="MEC4720201.1"/>
    </source>
</evidence>
<accession>A0ABU6J9T9</accession>
<sequence>MNILPALFTTAAIGQQPLFETERFTLVPLSPAKVRELAEMLLQDEALASQIPWLEDKSRDGAAREAYGMELQAAAGQLKAWGVIARELRMHVGMIFTKNSLAGIDVEVLVASQFGGREVADEAGDPVLDWLDDHAEVIHEFPAILH</sequence>
<protein>
    <submittedName>
        <fullName evidence="1">Uncharacterized protein</fullName>
    </submittedName>
</protein>